<dbReference type="SUPFAM" id="SSF52266">
    <property type="entry name" value="SGNH hydrolase"/>
    <property type="match status" value="1"/>
</dbReference>
<protein>
    <submittedName>
        <fullName evidence="3">Lysophospholipase L1</fullName>
    </submittedName>
</protein>
<accession>A0A1I0BC73</accession>
<dbReference type="InterPro" id="IPR029058">
    <property type="entry name" value="AB_hydrolase_fold"/>
</dbReference>
<organism evidence="3 4">
    <name type="scientific">Draconibacterium orientale</name>
    <dbReference type="NCBI Taxonomy" id="1168034"/>
    <lineage>
        <taxon>Bacteria</taxon>
        <taxon>Pseudomonadati</taxon>
        <taxon>Bacteroidota</taxon>
        <taxon>Bacteroidia</taxon>
        <taxon>Marinilabiliales</taxon>
        <taxon>Prolixibacteraceae</taxon>
        <taxon>Draconibacterium</taxon>
    </lineage>
</organism>
<dbReference type="Pfam" id="PF13472">
    <property type="entry name" value="Lipase_GDSL_2"/>
    <property type="match status" value="1"/>
</dbReference>
<dbReference type="AlphaFoldDB" id="A0A1I0BC73"/>
<feature type="signal peptide" evidence="1">
    <location>
        <begin position="1"/>
        <end position="28"/>
    </location>
</feature>
<dbReference type="InterPro" id="IPR036514">
    <property type="entry name" value="SGNH_hydro_sf"/>
</dbReference>
<evidence type="ECO:0000313" key="3">
    <source>
        <dbReference type="EMBL" id="SET04125.1"/>
    </source>
</evidence>
<dbReference type="GO" id="GO:0004622">
    <property type="term" value="F:phosphatidylcholine lysophospholipase activity"/>
    <property type="evidence" value="ECO:0007669"/>
    <property type="project" value="TreeGrafter"/>
</dbReference>
<sequence length="484" mass="54465">MIMIKKRIRFCYCILLTVMLLAAMETEAVVKITCIGASITEGAFIEDKTHFSFPGQLQTFLGDAYEVSNYGVGGTTMIKKGNSPYWNTKQYQQALDSDPDIVFIDLGGNDAKLINRPYLNEINTDCQEMIEAFQQLPSHPRVIVMLPIVSFVKDTTGIWDPAISSQVIPGLRQAALEKDVEVLDMHPLLINHEELMPDKIHPNKEGSAIMAKRLFEAVVQSRDEKFDILPKLPETKTLSSFAGYQCADFTLSGRQCKVVQPKWSAKGHPWIWRTRFWGHEPQTDIALLERGFHLVYIDAAELFGNDECIQLYNDFYKLLKKAGLSKKCLMEGMSRGGVYVLNWAAENPKKVSGVYIDNPLLDMKSWPCGLGNREPGPVEFEAFKNDYNITTEEQLQAFNNSPINKVDEIVKGGYPILILCADEDKAALPEENTLPFEKKVKAAGGKVTVIHKPGFGHHPHSFPNPEPIVRFLLEASEYNFLTDN</sequence>
<name>A0A1I0BC73_9BACT</name>
<dbReference type="PANTHER" id="PTHR30383">
    <property type="entry name" value="THIOESTERASE 1/PROTEASE 1/LYSOPHOSPHOLIPASE L1"/>
    <property type="match status" value="1"/>
</dbReference>
<evidence type="ECO:0000256" key="1">
    <source>
        <dbReference type="SAM" id="SignalP"/>
    </source>
</evidence>
<reference evidence="3 4" key="1">
    <citation type="submission" date="2016-10" db="EMBL/GenBank/DDBJ databases">
        <authorList>
            <person name="de Groot N.N."/>
        </authorList>
    </citation>
    <scope>NUCLEOTIDE SEQUENCE [LARGE SCALE GENOMIC DNA]</scope>
    <source>
        <strain evidence="3 4">DSM 25947</strain>
    </source>
</reference>
<evidence type="ECO:0000313" key="4">
    <source>
        <dbReference type="Proteomes" id="UP000181981"/>
    </source>
</evidence>
<dbReference type="PANTHER" id="PTHR30383:SF5">
    <property type="entry name" value="SGNH HYDROLASE-TYPE ESTERASE DOMAIN-CONTAINING PROTEIN"/>
    <property type="match status" value="1"/>
</dbReference>
<dbReference type="Proteomes" id="UP000181981">
    <property type="component" value="Unassembled WGS sequence"/>
</dbReference>
<gene>
    <name evidence="3" type="ORF">SAMN05444285_10546</name>
</gene>
<evidence type="ECO:0000259" key="2">
    <source>
        <dbReference type="Pfam" id="PF13472"/>
    </source>
</evidence>
<dbReference type="InterPro" id="IPR051532">
    <property type="entry name" value="Ester_Hydrolysis_Enzymes"/>
</dbReference>
<dbReference type="InterPro" id="IPR013830">
    <property type="entry name" value="SGNH_hydro"/>
</dbReference>
<dbReference type="EMBL" id="FOHT01000005">
    <property type="protein sequence ID" value="SET04125.1"/>
    <property type="molecule type" value="Genomic_DNA"/>
</dbReference>
<feature type="chain" id="PRO_5010274809" evidence="1">
    <location>
        <begin position="29"/>
        <end position="484"/>
    </location>
</feature>
<dbReference type="SUPFAM" id="SSF53474">
    <property type="entry name" value="alpha/beta-Hydrolases"/>
    <property type="match status" value="1"/>
</dbReference>
<dbReference type="Gene3D" id="3.40.50.1110">
    <property type="entry name" value="SGNH hydrolase"/>
    <property type="match status" value="1"/>
</dbReference>
<proteinExistence type="predicted"/>
<dbReference type="Gene3D" id="3.40.50.1820">
    <property type="entry name" value="alpha/beta hydrolase"/>
    <property type="match status" value="1"/>
</dbReference>
<keyword evidence="1" id="KW-0732">Signal</keyword>
<feature type="domain" description="SGNH hydrolase-type esterase" evidence="2">
    <location>
        <begin position="34"/>
        <end position="208"/>
    </location>
</feature>